<dbReference type="AlphaFoldDB" id="A0A3L7D921"/>
<comment type="caution">
    <text evidence="3">The sequence shown here is derived from an EMBL/GenBank/DDBJ whole genome shotgun (WGS) entry which is preliminary data.</text>
</comment>
<name>A0A3L7D921_GEOSE</name>
<evidence type="ECO:0000313" key="4">
    <source>
        <dbReference type="Proteomes" id="UP000266922"/>
    </source>
</evidence>
<gene>
    <name evidence="3" type="ORF">D9548_14075</name>
</gene>
<evidence type="ECO:0000259" key="2">
    <source>
        <dbReference type="Pfam" id="PF01814"/>
    </source>
</evidence>
<dbReference type="EMBL" id="RCTJ01000078">
    <property type="protein sequence ID" value="RLQ13019.1"/>
    <property type="molecule type" value="Genomic_DNA"/>
</dbReference>
<protein>
    <submittedName>
        <fullName evidence="3">Hemerythrin domain-containing protein</fullName>
    </submittedName>
</protein>
<dbReference type="RefSeq" id="WP_049625424.1">
    <property type="nucleotide sequence ID" value="NZ_LDNS01000220.1"/>
</dbReference>
<dbReference type="Proteomes" id="UP000266922">
    <property type="component" value="Unassembled WGS sequence"/>
</dbReference>
<feature type="coiled-coil region" evidence="1">
    <location>
        <begin position="69"/>
        <end position="103"/>
    </location>
</feature>
<dbReference type="Pfam" id="PF01814">
    <property type="entry name" value="Hemerythrin"/>
    <property type="match status" value="1"/>
</dbReference>
<proteinExistence type="predicted"/>
<sequence length="135" mass="15726">MRGPSLRKLEAHRSIHHGAFVEAKRLTELLETLYADGRCGHAAEVADALVEHWETRIIAHAEAEEEGFYREKAKERGELSEVIAQLKRDHDMMRTLIAEIRKRLPEQIDREVLTRFHTLLHINRIHSTDEEALLF</sequence>
<evidence type="ECO:0000256" key="1">
    <source>
        <dbReference type="SAM" id="Coils"/>
    </source>
</evidence>
<dbReference type="Gene3D" id="1.20.120.520">
    <property type="entry name" value="nmb1532 protein domain like"/>
    <property type="match status" value="1"/>
</dbReference>
<keyword evidence="1" id="KW-0175">Coiled coil</keyword>
<feature type="domain" description="Hemerythrin-like" evidence="2">
    <location>
        <begin position="19"/>
        <end position="135"/>
    </location>
</feature>
<reference evidence="3 4" key="1">
    <citation type="submission" date="2018-10" db="EMBL/GenBank/DDBJ databases">
        <title>Geobacillus stearothermophilus in processing lines of powdered infant formula.</title>
        <authorList>
            <person name="Rhee M.S."/>
            <person name="Choi I.-G."/>
            <person name="Cho T.J."/>
            <person name="Park B."/>
        </authorList>
    </citation>
    <scope>NUCLEOTIDE SEQUENCE [LARGE SCALE GENOMIC DNA]</scope>
    <source>
        <strain evidence="3 4">FHS-PPGT130</strain>
    </source>
</reference>
<dbReference type="InterPro" id="IPR012312">
    <property type="entry name" value="Hemerythrin-like"/>
</dbReference>
<accession>A0A3L7D921</accession>
<organism evidence="3 4">
    <name type="scientific">Geobacillus stearothermophilus</name>
    <name type="common">Bacillus stearothermophilus</name>
    <dbReference type="NCBI Taxonomy" id="1422"/>
    <lineage>
        <taxon>Bacteria</taxon>
        <taxon>Bacillati</taxon>
        <taxon>Bacillota</taxon>
        <taxon>Bacilli</taxon>
        <taxon>Bacillales</taxon>
        <taxon>Anoxybacillaceae</taxon>
        <taxon>Geobacillus</taxon>
    </lineage>
</organism>
<evidence type="ECO:0000313" key="3">
    <source>
        <dbReference type="EMBL" id="RLQ13019.1"/>
    </source>
</evidence>